<keyword evidence="5 11" id="KW-0812">Transmembrane</keyword>
<evidence type="ECO:0000256" key="10">
    <source>
        <dbReference type="ARBA" id="ARBA00023237"/>
    </source>
</evidence>
<dbReference type="EMBL" id="JBHTCA010000026">
    <property type="protein sequence ID" value="MFC7411195.1"/>
    <property type="molecule type" value="Genomic_DNA"/>
</dbReference>
<keyword evidence="17" id="KW-1185">Reference proteome</keyword>
<evidence type="ECO:0000256" key="12">
    <source>
        <dbReference type="RuleBase" id="RU003357"/>
    </source>
</evidence>
<evidence type="ECO:0000256" key="2">
    <source>
        <dbReference type="ARBA" id="ARBA00009810"/>
    </source>
</evidence>
<dbReference type="Pfam" id="PF07715">
    <property type="entry name" value="Plug"/>
    <property type="match status" value="1"/>
</dbReference>
<keyword evidence="7 12" id="KW-0798">TonB box</keyword>
<evidence type="ECO:0000259" key="14">
    <source>
        <dbReference type="Pfam" id="PF00593"/>
    </source>
</evidence>
<dbReference type="Proteomes" id="UP001596501">
    <property type="component" value="Unassembled WGS sequence"/>
</dbReference>
<evidence type="ECO:0000256" key="1">
    <source>
        <dbReference type="ARBA" id="ARBA00004571"/>
    </source>
</evidence>
<evidence type="ECO:0000259" key="15">
    <source>
        <dbReference type="Pfam" id="PF07715"/>
    </source>
</evidence>
<evidence type="ECO:0000256" key="9">
    <source>
        <dbReference type="ARBA" id="ARBA00023170"/>
    </source>
</evidence>
<comment type="caution">
    <text evidence="16">The sequence shown here is derived from an EMBL/GenBank/DDBJ whole genome shotgun (WGS) entry which is preliminary data.</text>
</comment>
<dbReference type="InterPro" id="IPR039426">
    <property type="entry name" value="TonB-dep_rcpt-like"/>
</dbReference>
<dbReference type="InterPro" id="IPR000531">
    <property type="entry name" value="Beta-barrel_TonB"/>
</dbReference>
<sequence length="654" mass="72709">MRARPLPTPTPRLSFWLAAAVGLLAPAAQAQGELSEQDYFDTLPVVLTVSRLAQPIRETPGAVTVIDRKTIEALQVRDMAELLRLVPGYFVSGYNGANPIAVYHAPLDEFGIRNLLLIDGRPAYSSYYFGGTSRGLMSVDPQEVERVEVLRGANSAAYGANAMFGVINIVTRHTADTLGGSASVRVGAGGVRDGRVSLGLGDQDLSYRLSALRRSDDGLRGLFDNRQLNQLRLRVDASPDTSNEVEIDAGLSALRAGDGYAGDVGNPARTLQWRDWHVHGVWRRQLSDTEQLKLSLSATRESLRDRYDYEPVPGIVVDFSGVGRRLDAELQHQRSLSPELRLVWGVGLRYEAAQSRPLYYRDDALSFRESRLFGNLEWRPAPAWTVNGGLFLGHHSWTGGFATPRLMVNHQLGDDHTLRAGINRSLRTPSLFELAGDVRYDLGGETVGRTFAATGQVQPERMLSHELGYFGNLRALRMTVDVRVFRERMDGYIRSTNYRLPTPLLYTGSVVTDYSNTPGPKLSGLEYQWRWAPSPQTEVWLGQAFTRVHWPNASVGMPPQRSTTLALFQQWPNRLKLGLLLTERRAMSWLGVGLMPAPLRQADLHLSYPMRVGGTQVRAALTVRHLNGAQPLFESRFASPMSRRQVYASLDAEF</sequence>
<dbReference type="InterPro" id="IPR037066">
    <property type="entry name" value="Plug_dom_sf"/>
</dbReference>
<dbReference type="InterPro" id="IPR012910">
    <property type="entry name" value="Plug_dom"/>
</dbReference>
<protein>
    <submittedName>
        <fullName evidence="16">TonB-dependent receptor plug domain-containing protein</fullName>
    </submittedName>
</protein>
<keyword evidence="4 11" id="KW-1134">Transmembrane beta strand</keyword>
<feature type="chain" id="PRO_5047186716" evidence="13">
    <location>
        <begin position="31"/>
        <end position="654"/>
    </location>
</feature>
<comment type="subcellular location">
    <subcellularLocation>
        <location evidence="1 11">Cell outer membrane</location>
        <topology evidence="1 11">Multi-pass membrane protein</topology>
    </subcellularLocation>
</comment>
<comment type="similarity">
    <text evidence="2 11 12">Belongs to the TonB-dependent receptor family.</text>
</comment>
<organism evidence="16 17">
    <name type="scientific">Hydrogenophaga atypica</name>
    <dbReference type="NCBI Taxonomy" id="249409"/>
    <lineage>
        <taxon>Bacteria</taxon>
        <taxon>Pseudomonadati</taxon>
        <taxon>Pseudomonadota</taxon>
        <taxon>Betaproteobacteria</taxon>
        <taxon>Burkholderiales</taxon>
        <taxon>Comamonadaceae</taxon>
        <taxon>Hydrogenophaga</taxon>
    </lineage>
</organism>
<evidence type="ECO:0000256" key="11">
    <source>
        <dbReference type="PROSITE-ProRule" id="PRU01360"/>
    </source>
</evidence>
<keyword evidence="9 16" id="KW-0675">Receptor</keyword>
<keyword evidence="8 11" id="KW-0472">Membrane</keyword>
<dbReference type="Pfam" id="PF00593">
    <property type="entry name" value="TonB_dep_Rec_b-barrel"/>
    <property type="match status" value="1"/>
</dbReference>
<feature type="domain" description="TonB-dependent receptor-like beta-barrel" evidence="14">
    <location>
        <begin position="243"/>
        <end position="546"/>
    </location>
</feature>
<evidence type="ECO:0000256" key="8">
    <source>
        <dbReference type="ARBA" id="ARBA00023136"/>
    </source>
</evidence>
<proteinExistence type="inferred from homology"/>
<name>A0ABW2QUH7_9BURK</name>
<evidence type="ECO:0000313" key="17">
    <source>
        <dbReference type="Proteomes" id="UP001596501"/>
    </source>
</evidence>
<reference evidence="17" key="1">
    <citation type="journal article" date="2019" name="Int. J. Syst. Evol. Microbiol.">
        <title>The Global Catalogue of Microorganisms (GCM) 10K type strain sequencing project: providing services to taxonomists for standard genome sequencing and annotation.</title>
        <authorList>
            <consortium name="The Broad Institute Genomics Platform"/>
            <consortium name="The Broad Institute Genome Sequencing Center for Infectious Disease"/>
            <person name="Wu L."/>
            <person name="Ma J."/>
        </authorList>
    </citation>
    <scope>NUCLEOTIDE SEQUENCE [LARGE SCALE GENOMIC DNA]</scope>
    <source>
        <strain evidence="17">CGMCC 1.12371</strain>
    </source>
</reference>
<dbReference type="PANTHER" id="PTHR30069">
    <property type="entry name" value="TONB-DEPENDENT OUTER MEMBRANE RECEPTOR"/>
    <property type="match status" value="1"/>
</dbReference>
<evidence type="ECO:0000256" key="6">
    <source>
        <dbReference type="ARBA" id="ARBA00022729"/>
    </source>
</evidence>
<evidence type="ECO:0000256" key="4">
    <source>
        <dbReference type="ARBA" id="ARBA00022452"/>
    </source>
</evidence>
<dbReference type="PROSITE" id="PS52016">
    <property type="entry name" value="TONB_DEPENDENT_REC_3"/>
    <property type="match status" value="1"/>
</dbReference>
<dbReference type="InterPro" id="IPR036942">
    <property type="entry name" value="Beta-barrel_TonB_sf"/>
</dbReference>
<dbReference type="SUPFAM" id="SSF56935">
    <property type="entry name" value="Porins"/>
    <property type="match status" value="1"/>
</dbReference>
<keyword evidence="10 11" id="KW-0998">Cell outer membrane</keyword>
<dbReference type="PANTHER" id="PTHR30069:SF29">
    <property type="entry name" value="HEMOGLOBIN AND HEMOGLOBIN-HAPTOGLOBIN-BINDING PROTEIN 1-RELATED"/>
    <property type="match status" value="1"/>
</dbReference>
<gene>
    <name evidence="16" type="ORF">ACFQPB_20220</name>
</gene>
<dbReference type="Gene3D" id="2.170.130.10">
    <property type="entry name" value="TonB-dependent receptor, plug domain"/>
    <property type="match status" value="1"/>
</dbReference>
<dbReference type="RefSeq" id="WP_382227227.1">
    <property type="nucleotide sequence ID" value="NZ_JBHTCA010000026.1"/>
</dbReference>
<evidence type="ECO:0000313" key="16">
    <source>
        <dbReference type="EMBL" id="MFC7411195.1"/>
    </source>
</evidence>
<dbReference type="Gene3D" id="2.40.170.20">
    <property type="entry name" value="TonB-dependent receptor, beta-barrel domain"/>
    <property type="match status" value="1"/>
</dbReference>
<accession>A0ABW2QUH7</accession>
<evidence type="ECO:0000256" key="5">
    <source>
        <dbReference type="ARBA" id="ARBA00022692"/>
    </source>
</evidence>
<feature type="domain" description="TonB-dependent receptor plug" evidence="15">
    <location>
        <begin position="56"/>
        <end position="166"/>
    </location>
</feature>
<feature type="signal peptide" evidence="13">
    <location>
        <begin position="1"/>
        <end position="30"/>
    </location>
</feature>
<evidence type="ECO:0000256" key="7">
    <source>
        <dbReference type="ARBA" id="ARBA00023077"/>
    </source>
</evidence>
<keyword evidence="3 11" id="KW-0813">Transport</keyword>
<keyword evidence="6 13" id="KW-0732">Signal</keyword>
<evidence type="ECO:0000256" key="13">
    <source>
        <dbReference type="SAM" id="SignalP"/>
    </source>
</evidence>
<evidence type="ECO:0000256" key="3">
    <source>
        <dbReference type="ARBA" id="ARBA00022448"/>
    </source>
</evidence>